<dbReference type="RefSeq" id="WP_248341792.1">
    <property type="nucleotide sequence ID" value="NZ_AP025592.1"/>
</dbReference>
<dbReference type="InterPro" id="IPR045739">
    <property type="entry name" value="ACT_dom_pair"/>
</dbReference>
<evidence type="ECO:0000259" key="1">
    <source>
        <dbReference type="PROSITE" id="PS51671"/>
    </source>
</evidence>
<name>A0ABN6NB24_9BACT</name>
<dbReference type="Pfam" id="PF19571">
    <property type="entry name" value="ACT_8"/>
    <property type="match status" value="1"/>
</dbReference>
<organism evidence="2 3">
    <name type="scientific">Anaeromyxobacter paludicola</name>
    <dbReference type="NCBI Taxonomy" id="2918171"/>
    <lineage>
        <taxon>Bacteria</taxon>
        <taxon>Pseudomonadati</taxon>
        <taxon>Myxococcota</taxon>
        <taxon>Myxococcia</taxon>
        <taxon>Myxococcales</taxon>
        <taxon>Cystobacterineae</taxon>
        <taxon>Anaeromyxobacteraceae</taxon>
        <taxon>Anaeromyxobacter</taxon>
    </lineage>
</organism>
<dbReference type="InterPro" id="IPR002912">
    <property type="entry name" value="ACT_dom"/>
</dbReference>
<keyword evidence="3" id="KW-1185">Reference proteome</keyword>
<dbReference type="PANTHER" id="PTHR40099">
    <property type="entry name" value="ACETOLACTATE SYNTHASE, SMALL SUBUNIT"/>
    <property type="match status" value="1"/>
</dbReference>
<protein>
    <submittedName>
        <fullName evidence="2">Amino acid-binding protein</fullName>
    </submittedName>
</protein>
<sequence length="144" mass="15272">MKLTQLSLFLENRPGQLRVPCEVLGKAGVDMLTLSLADTREFGILRLLVREPARARAALEAAGCVVKETEVLGVEVPDRPGGLGEVLAGFDRAGVGIEYSYALASGSRDGRAVLVFRVADPDGAARRLLEAGVKVLTREEVLGG</sequence>
<dbReference type="Gene3D" id="3.30.2130.10">
    <property type="entry name" value="VC0802-like"/>
    <property type="match status" value="1"/>
</dbReference>
<dbReference type="PANTHER" id="PTHR40099:SF1">
    <property type="entry name" value="ACETOLACTATE SYNTHASE, SMALL SUBUNIT"/>
    <property type="match status" value="1"/>
</dbReference>
<dbReference type="InterPro" id="IPR045865">
    <property type="entry name" value="ACT-like_dom_sf"/>
</dbReference>
<reference evidence="3" key="1">
    <citation type="journal article" date="2022" name="Int. J. Syst. Evol. Microbiol.">
        <title>Anaeromyxobacter oryzae sp. nov., Anaeromyxobacter diazotrophicus sp. nov. and Anaeromyxobacter paludicola sp. nov., isolated from paddy soils.</title>
        <authorList>
            <person name="Itoh H."/>
            <person name="Xu Z."/>
            <person name="Mise K."/>
            <person name="Masuda Y."/>
            <person name="Ushijima N."/>
            <person name="Hayakawa C."/>
            <person name="Shiratori Y."/>
            <person name="Senoo K."/>
        </authorList>
    </citation>
    <scope>NUCLEOTIDE SEQUENCE [LARGE SCALE GENOMIC DNA]</scope>
    <source>
        <strain evidence="3">Red630</strain>
    </source>
</reference>
<dbReference type="CDD" id="cd04882">
    <property type="entry name" value="ACT_Bt0572_2"/>
    <property type="match status" value="1"/>
</dbReference>
<dbReference type="PROSITE" id="PS51671">
    <property type="entry name" value="ACT"/>
    <property type="match status" value="1"/>
</dbReference>
<accession>A0ABN6NB24</accession>
<dbReference type="EMBL" id="AP025592">
    <property type="protein sequence ID" value="BDG09513.1"/>
    <property type="molecule type" value="Genomic_DNA"/>
</dbReference>
<feature type="domain" description="ACT" evidence="1">
    <location>
        <begin position="71"/>
        <end position="144"/>
    </location>
</feature>
<gene>
    <name evidence="2" type="ORF">AMPC_26260</name>
</gene>
<dbReference type="Proteomes" id="UP001162734">
    <property type="component" value="Chromosome"/>
</dbReference>
<evidence type="ECO:0000313" key="2">
    <source>
        <dbReference type="EMBL" id="BDG09513.1"/>
    </source>
</evidence>
<dbReference type="SUPFAM" id="SSF55021">
    <property type="entry name" value="ACT-like"/>
    <property type="match status" value="2"/>
</dbReference>
<proteinExistence type="predicted"/>
<evidence type="ECO:0000313" key="3">
    <source>
        <dbReference type="Proteomes" id="UP001162734"/>
    </source>
</evidence>